<sequence>MQTTSVTAVQIADPEAFQALNDVQVAAVRKELSYEAICAEREAITQASKARYEAGDRTGLPSPSGHYMAGDAAGMIVIDWMTEAERARFHVLGLALPTAGEEREAARLRIQNRITARRAKRVACV</sequence>
<evidence type="ECO:0000313" key="1">
    <source>
        <dbReference type="EMBL" id="ORL58689.1"/>
    </source>
</evidence>
<dbReference type="Proteomes" id="UP000516786">
    <property type="component" value="Plasmid pZXPA-20-602k"/>
</dbReference>
<organism evidence="1 3">
    <name type="scientific">Pseudomonas putida</name>
    <name type="common">Arthrobacter siderocapsulatus</name>
    <dbReference type="NCBI Taxonomy" id="303"/>
    <lineage>
        <taxon>Bacteria</taxon>
        <taxon>Pseudomonadati</taxon>
        <taxon>Pseudomonadota</taxon>
        <taxon>Gammaproteobacteria</taxon>
        <taxon>Pseudomonadales</taxon>
        <taxon>Pseudomonadaceae</taxon>
        <taxon>Pseudomonas</taxon>
    </lineage>
</organism>
<keyword evidence="2" id="KW-0614">Plasmid</keyword>
<name>A0A1X0ZHQ8_PSEPU</name>
<evidence type="ECO:0000313" key="3">
    <source>
        <dbReference type="Proteomes" id="UP000193675"/>
    </source>
</evidence>
<evidence type="ECO:0000313" key="4">
    <source>
        <dbReference type="Proteomes" id="UP000516786"/>
    </source>
</evidence>
<evidence type="ECO:0000313" key="2">
    <source>
        <dbReference type="EMBL" id="QOD01375.1"/>
    </source>
</evidence>
<dbReference type="OrthoDB" id="9991687at2"/>
<gene>
    <name evidence="1" type="ORF">B7H17_24470</name>
    <name evidence="2" type="ORF">ID616_32825</name>
</gene>
<dbReference type="RefSeq" id="WP_084851415.1">
    <property type="nucleotide sequence ID" value="NZ_CP061724.1"/>
</dbReference>
<dbReference type="Proteomes" id="UP000193675">
    <property type="component" value="Unassembled WGS sequence"/>
</dbReference>
<reference evidence="2 4" key="2">
    <citation type="submission" date="2020-09" db="EMBL/GenBank/DDBJ databases">
        <title>Co-existence of a novel multidrug-resistance efflux pump with carbapenem resistance gene blaVIM-2 in one megaplasmid in Pseudomonas putida.</title>
        <authorList>
            <person name="Peng K."/>
            <person name="Li R."/>
        </authorList>
    </citation>
    <scope>NUCLEOTIDE SEQUENCE [LARGE SCALE GENOMIC DNA]</scope>
    <source>
        <strain evidence="2 4">ZXPA-20</strain>
        <plasmid evidence="2 4">pZXPA-20-602k</plasmid>
    </source>
</reference>
<reference evidence="1 3" key="1">
    <citation type="submission" date="2017-04" db="EMBL/GenBank/DDBJ databases">
        <title>Presence of VIM-2 positive Pseudomonas species in chickens and their surrounding environment.</title>
        <authorList>
            <person name="Zhang R."/>
        </authorList>
    </citation>
    <scope>NUCLEOTIDE SEQUENCE [LARGE SCALE GENOMIC DNA]</scope>
    <source>
        <strain evidence="1 3">DZ-C18</strain>
    </source>
</reference>
<proteinExistence type="predicted"/>
<dbReference type="EMBL" id="CP061724">
    <property type="protein sequence ID" value="QOD01375.1"/>
    <property type="molecule type" value="Genomic_DNA"/>
</dbReference>
<dbReference type="AlphaFoldDB" id="A0A1X0ZHQ8"/>
<dbReference type="EMBL" id="NBWC01000049">
    <property type="protein sequence ID" value="ORL58689.1"/>
    <property type="molecule type" value="Genomic_DNA"/>
</dbReference>
<geneLocation type="plasmid" evidence="2 4">
    <name>pZXPA-20-602k</name>
</geneLocation>
<protein>
    <submittedName>
        <fullName evidence="1">Uncharacterized protein</fullName>
    </submittedName>
</protein>
<accession>A0A1X0ZHQ8</accession>